<name>A0AAV4WGS8_CAEEX</name>
<keyword evidence="3" id="KW-1185">Reference proteome</keyword>
<protein>
    <submittedName>
        <fullName evidence="2">Uncharacterized protein</fullName>
    </submittedName>
</protein>
<gene>
    <name evidence="2" type="primary">AVEN_203443_1</name>
    <name evidence="2" type="ORF">CEXT_597511</name>
</gene>
<evidence type="ECO:0000313" key="2">
    <source>
        <dbReference type="EMBL" id="GIY81245.1"/>
    </source>
</evidence>
<evidence type="ECO:0000313" key="3">
    <source>
        <dbReference type="Proteomes" id="UP001054945"/>
    </source>
</evidence>
<proteinExistence type="predicted"/>
<sequence length="144" mass="16876">MGFPGIGCLFSQQNSRDRTQILSSKALANCLLTPSFNPIPVAVHFFHPRLDKSRRTEYEMDQFRPQQHGTRLRSAPRDPEDRSYSGSVTVETRPTRPEDTNVYESFEERRRSSYDDPYHRTREYSLDFCNHHCKLKRVVEYCGA</sequence>
<dbReference type="Proteomes" id="UP001054945">
    <property type="component" value="Unassembled WGS sequence"/>
</dbReference>
<organism evidence="2 3">
    <name type="scientific">Caerostris extrusa</name>
    <name type="common">Bark spider</name>
    <name type="synonym">Caerostris bankana</name>
    <dbReference type="NCBI Taxonomy" id="172846"/>
    <lineage>
        <taxon>Eukaryota</taxon>
        <taxon>Metazoa</taxon>
        <taxon>Ecdysozoa</taxon>
        <taxon>Arthropoda</taxon>
        <taxon>Chelicerata</taxon>
        <taxon>Arachnida</taxon>
        <taxon>Araneae</taxon>
        <taxon>Araneomorphae</taxon>
        <taxon>Entelegynae</taxon>
        <taxon>Araneoidea</taxon>
        <taxon>Araneidae</taxon>
        <taxon>Caerostris</taxon>
    </lineage>
</organism>
<comment type="caution">
    <text evidence="2">The sequence shown here is derived from an EMBL/GenBank/DDBJ whole genome shotgun (WGS) entry which is preliminary data.</text>
</comment>
<dbReference type="AlphaFoldDB" id="A0AAV4WGS8"/>
<feature type="region of interest" description="Disordered" evidence="1">
    <location>
        <begin position="56"/>
        <end position="112"/>
    </location>
</feature>
<reference evidence="2 3" key="1">
    <citation type="submission" date="2021-06" db="EMBL/GenBank/DDBJ databases">
        <title>Caerostris extrusa draft genome.</title>
        <authorList>
            <person name="Kono N."/>
            <person name="Arakawa K."/>
        </authorList>
    </citation>
    <scope>NUCLEOTIDE SEQUENCE [LARGE SCALE GENOMIC DNA]</scope>
</reference>
<evidence type="ECO:0000256" key="1">
    <source>
        <dbReference type="SAM" id="MobiDB-lite"/>
    </source>
</evidence>
<accession>A0AAV4WGS8</accession>
<dbReference type="EMBL" id="BPLR01016099">
    <property type="protein sequence ID" value="GIY81245.1"/>
    <property type="molecule type" value="Genomic_DNA"/>
</dbReference>